<evidence type="ECO:0000313" key="3">
    <source>
        <dbReference type="Proteomes" id="UP000186040"/>
    </source>
</evidence>
<dbReference type="AlphaFoldDB" id="A0A1Q9LU94"/>
<dbReference type="EMBL" id="MKQR01000001">
    <property type="protein sequence ID" value="OLR95569.1"/>
    <property type="molecule type" value="Genomic_DNA"/>
</dbReference>
<evidence type="ECO:0008006" key="4">
    <source>
        <dbReference type="Google" id="ProtNLM"/>
    </source>
</evidence>
<feature type="transmembrane region" description="Helical" evidence="1">
    <location>
        <begin position="245"/>
        <end position="262"/>
    </location>
</feature>
<keyword evidence="3" id="KW-1185">Reference proteome</keyword>
<feature type="transmembrane region" description="Helical" evidence="1">
    <location>
        <begin position="190"/>
        <end position="210"/>
    </location>
</feature>
<organism evidence="2 3">
    <name type="scientific">Actinokineospora bangkokensis</name>
    <dbReference type="NCBI Taxonomy" id="1193682"/>
    <lineage>
        <taxon>Bacteria</taxon>
        <taxon>Bacillati</taxon>
        <taxon>Actinomycetota</taxon>
        <taxon>Actinomycetes</taxon>
        <taxon>Pseudonocardiales</taxon>
        <taxon>Pseudonocardiaceae</taxon>
        <taxon>Actinokineospora</taxon>
    </lineage>
</organism>
<feature type="transmembrane region" description="Helical" evidence="1">
    <location>
        <begin position="77"/>
        <end position="98"/>
    </location>
</feature>
<keyword evidence="1" id="KW-0812">Transmembrane</keyword>
<proteinExistence type="predicted"/>
<dbReference type="Proteomes" id="UP000186040">
    <property type="component" value="Unassembled WGS sequence"/>
</dbReference>
<keyword evidence="1" id="KW-0472">Membrane</keyword>
<name>A0A1Q9LU94_9PSEU</name>
<feature type="transmembrane region" description="Helical" evidence="1">
    <location>
        <begin position="274"/>
        <end position="294"/>
    </location>
</feature>
<protein>
    <recommendedName>
        <fullName evidence="4">Glycosyltransferase RgtA/B/C/D-like domain-containing protein</fullName>
    </recommendedName>
</protein>
<feature type="transmembrane region" description="Helical" evidence="1">
    <location>
        <begin position="105"/>
        <end position="124"/>
    </location>
</feature>
<accession>A0A1Q9LU94</accession>
<feature type="transmembrane region" description="Helical" evidence="1">
    <location>
        <begin position="161"/>
        <end position="184"/>
    </location>
</feature>
<comment type="caution">
    <text evidence="2">The sequence shown here is derived from an EMBL/GenBank/DDBJ whole genome shotgun (WGS) entry which is preliminary data.</text>
</comment>
<reference evidence="2 3" key="1">
    <citation type="submission" date="2016-10" db="EMBL/GenBank/DDBJ databases">
        <title>The Draft Genome Sequence of Actinokineospora bangkokensis 44EHWT reveals the biosynthetic pathway of antifungal compounds Thailandins with unusual extender unit butylmalonyl-CoA.</title>
        <authorList>
            <person name="Greule A."/>
            <person name="Intra B."/>
            <person name="Flemming S."/>
            <person name="Rommel M.G."/>
            <person name="Panbangred W."/>
            <person name="Bechthold A."/>
        </authorList>
    </citation>
    <scope>NUCLEOTIDE SEQUENCE [LARGE SCALE GENOMIC DNA]</scope>
    <source>
        <strain evidence="2 3">44EHW</strain>
    </source>
</reference>
<sequence>MWLIELLALVPVAATLVDVLGGPHLQFLDYWQVLLNTSNPDGSLHPSGFFTLRNEHPLVLPALAYWLNVAVSHGDNRVLGCLVVAIGVLTVVVLRAALPRSLPPVARAALVVGASALVFSPHGLHNFIRSMSGTAWLTANLLVICALLLARRGWWVPAWGVGLLACLSYGTGFPVWVALAWLAWVRREAVWKRVVPLVVLVGVGVAWKLLDRGPVPGGSPTSDPVQVLFTFFAAVGHLWTTDSAGVAVVAGVLVLAAYAVLLTTSAARAEELRVWWALALHAVLACAMIGVARVDFGEAVGLSSRYTSQSVVMAVPLMVIAGWLLVRRSAANGPRVAVLAVAAGFLGFTLGMPVAAALREESREVPLQAVALRAGLGAAYPDRLPNPDELMDLLPKIGHYPFTEDFTLGCGGPELGDRVDIAGARPLPAADPARKADPSGFMEEAQQLPGATRIRGWATGGADPIHCAAVVDGSGVVVGGGIVNQARPDVTAALPWVTGGTGFVVIGPTATPDTKVVFVRKSGAVLWAPAPTEEGEK</sequence>
<evidence type="ECO:0000256" key="1">
    <source>
        <dbReference type="SAM" id="Phobius"/>
    </source>
</evidence>
<evidence type="ECO:0000313" key="2">
    <source>
        <dbReference type="EMBL" id="OLR95569.1"/>
    </source>
</evidence>
<feature type="transmembrane region" description="Helical" evidence="1">
    <location>
        <begin position="338"/>
        <end position="358"/>
    </location>
</feature>
<gene>
    <name evidence="2" type="ORF">BJP25_00300</name>
</gene>
<dbReference type="STRING" id="1193682.BJP25_00300"/>
<feature type="transmembrane region" description="Helical" evidence="1">
    <location>
        <begin position="130"/>
        <end position="149"/>
    </location>
</feature>
<feature type="transmembrane region" description="Helical" evidence="1">
    <location>
        <begin position="306"/>
        <end position="326"/>
    </location>
</feature>
<keyword evidence="1" id="KW-1133">Transmembrane helix</keyword>